<reference evidence="1 2" key="1">
    <citation type="submission" date="2016-03" db="EMBL/GenBank/DDBJ databases">
        <title>Trachymyrmex septentrionalis WGS genome.</title>
        <authorList>
            <person name="Nygaard S."/>
            <person name="Hu H."/>
            <person name="Boomsma J."/>
            <person name="Zhang G."/>
        </authorList>
    </citation>
    <scope>NUCLEOTIDE SEQUENCE [LARGE SCALE GENOMIC DNA]</scope>
    <source>
        <strain evidence="1">Tsep2-gDNA-1</strain>
        <tissue evidence="1">Whole body</tissue>
    </source>
</reference>
<evidence type="ECO:0000313" key="1">
    <source>
        <dbReference type="EMBL" id="KYN36591.1"/>
    </source>
</evidence>
<protein>
    <submittedName>
        <fullName evidence="1">Uncharacterized protein</fullName>
    </submittedName>
</protein>
<dbReference type="EMBL" id="KQ981732">
    <property type="protein sequence ID" value="KYN36591.1"/>
    <property type="molecule type" value="Genomic_DNA"/>
</dbReference>
<name>A0A151JV57_9HYME</name>
<proteinExistence type="predicted"/>
<dbReference type="Proteomes" id="UP000078541">
    <property type="component" value="Unassembled WGS sequence"/>
</dbReference>
<accession>A0A151JV57</accession>
<organism evidence="1 2">
    <name type="scientific">Trachymyrmex septentrionalis</name>
    <dbReference type="NCBI Taxonomy" id="34720"/>
    <lineage>
        <taxon>Eukaryota</taxon>
        <taxon>Metazoa</taxon>
        <taxon>Ecdysozoa</taxon>
        <taxon>Arthropoda</taxon>
        <taxon>Hexapoda</taxon>
        <taxon>Insecta</taxon>
        <taxon>Pterygota</taxon>
        <taxon>Neoptera</taxon>
        <taxon>Endopterygota</taxon>
        <taxon>Hymenoptera</taxon>
        <taxon>Apocrita</taxon>
        <taxon>Aculeata</taxon>
        <taxon>Formicoidea</taxon>
        <taxon>Formicidae</taxon>
        <taxon>Myrmicinae</taxon>
        <taxon>Trachymyrmex</taxon>
    </lineage>
</organism>
<dbReference type="AlphaFoldDB" id="A0A151JV57"/>
<keyword evidence="2" id="KW-1185">Reference proteome</keyword>
<sequence length="67" mass="7453">VSLYRHTMHGACWITTWRVCVSCDTTVTRVSVNAVCTHGPSGQHPGAIHALLCRKGKRKREEKGARH</sequence>
<evidence type="ECO:0000313" key="2">
    <source>
        <dbReference type="Proteomes" id="UP000078541"/>
    </source>
</evidence>
<gene>
    <name evidence="1" type="ORF">ALC56_09078</name>
</gene>
<feature type="non-terminal residue" evidence="1">
    <location>
        <position position="1"/>
    </location>
</feature>